<evidence type="ECO:0000313" key="3">
    <source>
        <dbReference type="EMBL" id="EFJ08371.1"/>
    </source>
</evidence>
<gene>
    <name evidence="3" type="ORF">SELMODRAFT_428955</name>
</gene>
<name>D8T4K2_SELML</name>
<dbReference type="KEGG" id="smo:SELMODRAFT_428955"/>
<dbReference type="AlphaFoldDB" id="D8T4K2"/>
<evidence type="ECO:0000313" key="4">
    <source>
        <dbReference type="Proteomes" id="UP000001514"/>
    </source>
</evidence>
<dbReference type="InParanoid" id="D8T4K2"/>
<proteinExistence type="inferred from homology"/>
<comment type="similarity">
    <text evidence="1">Belongs to the DRM1/ARP family.</text>
</comment>
<feature type="region of interest" description="Disordered" evidence="2">
    <location>
        <begin position="50"/>
        <end position="73"/>
    </location>
</feature>
<accession>D8T4K2</accession>
<protein>
    <submittedName>
        <fullName evidence="3">Uncharacterized protein</fullName>
    </submittedName>
</protein>
<sequence length="119" mass="12746">MGLLDKLWDDVVAGPQPETGLGKLRERELVNAARAKEKMIRAPGFRPPFLVTTPVTRDNSPATSPGSSTLSELGWKLSWSPSNRKMVDEVAAAAAATASSPEPISPSACEWMVASILDR</sequence>
<dbReference type="Proteomes" id="UP000001514">
    <property type="component" value="Unassembled WGS sequence"/>
</dbReference>
<dbReference type="EMBL" id="GL377674">
    <property type="protein sequence ID" value="EFJ08371.1"/>
    <property type="molecule type" value="Genomic_DNA"/>
</dbReference>
<keyword evidence="4" id="KW-1185">Reference proteome</keyword>
<evidence type="ECO:0000256" key="1">
    <source>
        <dbReference type="ARBA" id="ARBA00010502"/>
    </source>
</evidence>
<evidence type="ECO:0000256" key="2">
    <source>
        <dbReference type="SAM" id="MobiDB-lite"/>
    </source>
</evidence>
<dbReference type="PANTHER" id="PTHR33565">
    <property type="entry name" value="DORMANCY-ASSOCIATED PROTEIN 1"/>
    <property type="match status" value="1"/>
</dbReference>
<dbReference type="Pfam" id="PF05564">
    <property type="entry name" value="Auxin_repressed"/>
    <property type="match status" value="1"/>
</dbReference>
<feature type="compositionally biased region" description="Polar residues" evidence="2">
    <location>
        <begin position="53"/>
        <end position="71"/>
    </location>
</feature>
<organism evidence="4">
    <name type="scientific">Selaginella moellendorffii</name>
    <name type="common">Spikemoss</name>
    <dbReference type="NCBI Taxonomy" id="88036"/>
    <lineage>
        <taxon>Eukaryota</taxon>
        <taxon>Viridiplantae</taxon>
        <taxon>Streptophyta</taxon>
        <taxon>Embryophyta</taxon>
        <taxon>Tracheophyta</taxon>
        <taxon>Lycopodiopsida</taxon>
        <taxon>Selaginellales</taxon>
        <taxon>Selaginellaceae</taxon>
        <taxon>Selaginella</taxon>
    </lineage>
</organism>
<dbReference type="Gramene" id="EFJ08371">
    <property type="protein sequence ID" value="EFJ08371"/>
    <property type="gene ID" value="SELMODRAFT_428955"/>
</dbReference>
<reference evidence="3 4" key="1">
    <citation type="journal article" date="2011" name="Science">
        <title>The Selaginella genome identifies genetic changes associated with the evolution of vascular plants.</title>
        <authorList>
            <person name="Banks J.A."/>
            <person name="Nishiyama T."/>
            <person name="Hasebe M."/>
            <person name="Bowman J.L."/>
            <person name="Gribskov M."/>
            <person name="dePamphilis C."/>
            <person name="Albert V.A."/>
            <person name="Aono N."/>
            <person name="Aoyama T."/>
            <person name="Ambrose B.A."/>
            <person name="Ashton N.W."/>
            <person name="Axtell M.J."/>
            <person name="Barker E."/>
            <person name="Barker M.S."/>
            <person name="Bennetzen J.L."/>
            <person name="Bonawitz N.D."/>
            <person name="Chapple C."/>
            <person name="Cheng C."/>
            <person name="Correa L.G."/>
            <person name="Dacre M."/>
            <person name="DeBarry J."/>
            <person name="Dreyer I."/>
            <person name="Elias M."/>
            <person name="Engstrom E.M."/>
            <person name="Estelle M."/>
            <person name="Feng L."/>
            <person name="Finet C."/>
            <person name="Floyd S.K."/>
            <person name="Frommer W.B."/>
            <person name="Fujita T."/>
            <person name="Gramzow L."/>
            <person name="Gutensohn M."/>
            <person name="Harholt J."/>
            <person name="Hattori M."/>
            <person name="Heyl A."/>
            <person name="Hirai T."/>
            <person name="Hiwatashi Y."/>
            <person name="Ishikawa M."/>
            <person name="Iwata M."/>
            <person name="Karol K.G."/>
            <person name="Koehler B."/>
            <person name="Kolukisaoglu U."/>
            <person name="Kubo M."/>
            <person name="Kurata T."/>
            <person name="Lalonde S."/>
            <person name="Li K."/>
            <person name="Li Y."/>
            <person name="Litt A."/>
            <person name="Lyons E."/>
            <person name="Manning G."/>
            <person name="Maruyama T."/>
            <person name="Michael T.P."/>
            <person name="Mikami K."/>
            <person name="Miyazaki S."/>
            <person name="Morinaga S."/>
            <person name="Murata T."/>
            <person name="Mueller-Roeber B."/>
            <person name="Nelson D.R."/>
            <person name="Obara M."/>
            <person name="Oguri Y."/>
            <person name="Olmstead R.G."/>
            <person name="Onodera N."/>
            <person name="Petersen B.L."/>
            <person name="Pils B."/>
            <person name="Prigge M."/>
            <person name="Rensing S.A."/>
            <person name="Riano-Pachon D.M."/>
            <person name="Roberts A.W."/>
            <person name="Sato Y."/>
            <person name="Scheller H.V."/>
            <person name="Schulz B."/>
            <person name="Schulz C."/>
            <person name="Shakirov E.V."/>
            <person name="Shibagaki N."/>
            <person name="Shinohara N."/>
            <person name="Shippen D.E."/>
            <person name="Soerensen I."/>
            <person name="Sotooka R."/>
            <person name="Sugimoto N."/>
            <person name="Sugita M."/>
            <person name="Sumikawa N."/>
            <person name="Tanurdzic M."/>
            <person name="Theissen G."/>
            <person name="Ulvskov P."/>
            <person name="Wakazuki S."/>
            <person name="Weng J.K."/>
            <person name="Willats W.W."/>
            <person name="Wipf D."/>
            <person name="Wolf P.G."/>
            <person name="Yang L."/>
            <person name="Zimmer A.D."/>
            <person name="Zhu Q."/>
            <person name="Mitros T."/>
            <person name="Hellsten U."/>
            <person name="Loque D."/>
            <person name="Otillar R."/>
            <person name="Salamov A."/>
            <person name="Schmutz J."/>
            <person name="Shapiro H."/>
            <person name="Lindquist E."/>
            <person name="Lucas S."/>
            <person name="Rokhsar D."/>
            <person name="Grigoriev I.V."/>
        </authorList>
    </citation>
    <scope>NUCLEOTIDE SEQUENCE [LARGE SCALE GENOMIC DNA]</scope>
</reference>
<dbReference type="OrthoDB" id="2012405at2759"/>
<dbReference type="InterPro" id="IPR008406">
    <property type="entry name" value="DRM/ARP"/>
</dbReference>
<dbReference type="PANTHER" id="PTHR33565:SF20">
    <property type="entry name" value="DORMANCY-ASSOCIATED PROTEIN HOMOLOG 4"/>
    <property type="match status" value="1"/>
</dbReference>
<dbReference type="HOGENOM" id="CLU_116501_0_0_1"/>